<dbReference type="Pfam" id="PF01381">
    <property type="entry name" value="HTH_3"/>
    <property type="match status" value="1"/>
</dbReference>
<dbReference type="PROSITE" id="PS50943">
    <property type="entry name" value="HTH_CROC1"/>
    <property type="match status" value="1"/>
</dbReference>
<protein>
    <submittedName>
        <fullName evidence="3">Helix-turn-helix</fullName>
    </submittedName>
</protein>
<accession>A0A6N2R3K3</accession>
<dbReference type="SMART" id="SM00530">
    <property type="entry name" value="HTH_XRE"/>
    <property type="match status" value="1"/>
</dbReference>
<dbReference type="InterPro" id="IPR010982">
    <property type="entry name" value="Lambda_DNA-bd_dom_sf"/>
</dbReference>
<feature type="domain" description="HTH cro/C1-type" evidence="2">
    <location>
        <begin position="13"/>
        <end position="67"/>
    </location>
</feature>
<evidence type="ECO:0000259" key="2">
    <source>
        <dbReference type="PROSITE" id="PS50943"/>
    </source>
</evidence>
<name>A0A6N2R3K3_9FIRM</name>
<dbReference type="InterPro" id="IPR001387">
    <property type="entry name" value="Cro/C1-type_HTH"/>
</dbReference>
<reference evidence="3" key="1">
    <citation type="submission" date="2019-11" db="EMBL/GenBank/DDBJ databases">
        <authorList>
            <person name="Feng L."/>
        </authorList>
    </citation>
    <scope>NUCLEOTIDE SEQUENCE</scope>
    <source>
        <strain evidence="3">AundefinedLFYP135</strain>
    </source>
</reference>
<dbReference type="PANTHER" id="PTHR46797:SF1">
    <property type="entry name" value="METHYLPHOSPHONATE SYNTHASE"/>
    <property type="match status" value="1"/>
</dbReference>
<dbReference type="CDD" id="cd00093">
    <property type="entry name" value="HTH_XRE"/>
    <property type="match status" value="1"/>
</dbReference>
<proteinExistence type="predicted"/>
<dbReference type="GO" id="GO:0003677">
    <property type="term" value="F:DNA binding"/>
    <property type="evidence" value="ECO:0007669"/>
    <property type="project" value="UniProtKB-KW"/>
</dbReference>
<sequence>MNHVDYFKLGGLLKQGRESSKLTQKEIAQELDITPQTVSTWENGKNKIDIDTLYYLCNRYGLAFTDILDSVTNDKKRAPLAEAAQKEPSKDDDLKFFETLFVSLGLMEPGGDISPRDRDFINSWIALINAYLQQRGE</sequence>
<organism evidence="3">
    <name type="scientific">uncultured Anaerotruncus sp</name>
    <dbReference type="NCBI Taxonomy" id="905011"/>
    <lineage>
        <taxon>Bacteria</taxon>
        <taxon>Bacillati</taxon>
        <taxon>Bacillota</taxon>
        <taxon>Clostridia</taxon>
        <taxon>Eubacteriales</taxon>
        <taxon>Oscillospiraceae</taxon>
        <taxon>Anaerotruncus</taxon>
        <taxon>environmental samples</taxon>
    </lineage>
</organism>
<dbReference type="Gene3D" id="1.10.260.40">
    <property type="entry name" value="lambda repressor-like DNA-binding domains"/>
    <property type="match status" value="1"/>
</dbReference>
<evidence type="ECO:0000256" key="1">
    <source>
        <dbReference type="ARBA" id="ARBA00023125"/>
    </source>
</evidence>
<evidence type="ECO:0000313" key="3">
    <source>
        <dbReference type="EMBL" id="VYS75442.1"/>
    </source>
</evidence>
<dbReference type="SUPFAM" id="SSF47413">
    <property type="entry name" value="lambda repressor-like DNA-binding domains"/>
    <property type="match status" value="1"/>
</dbReference>
<dbReference type="EMBL" id="CACRSL010000003">
    <property type="protein sequence ID" value="VYS75442.1"/>
    <property type="molecule type" value="Genomic_DNA"/>
</dbReference>
<dbReference type="AlphaFoldDB" id="A0A6N2R3K3"/>
<dbReference type="InterPro" id="IPR050807">
    <property type="entry name" value="TransReg_Diox_bact_type"/>
</dbReference>
<dbReference type="GO" id="GO:0005829">
    <property type="term" value="C:cytosol"/>
    <property type="evidence" value="ECO:0007669"/>
    <property type="project" value="TreeGrafter"/>
</dbReference>
<keyword evidence="1" id="KW-0238">DNA-binding</keyword>
<dbReference type="GO" id="GO:0003700">
    <property type="term" value="F:DNA-binding transcription factor activity"/>
    <property type="evidence" value="ECO:0007669"/>
    <property type="project" value="TreeGrafter"/>
</dbReference>
<dbReference type="PANTHER" id="PTHR46797">
    <property type="entry name" value="HTH-TYPE TRANSCRIPTIONAL REGULATOR"/>
    <property type="match status" value="1"/>
</dbReference>
<gene>
    <name evidence="3" type="ORF">AULFYP135_00202</name>
</gene>